<protein>
    <submittedName>
        <fullName evidence="2">Uncharacterized protein</fullName>
    </submittedName>
</protein>
<reference evidence="2" key="1">
    <citation type="submission" date="2021-02" db="EMBL/GenBank/DDBJ databases">
        <authorList>
            <person name="Dougan E. K."/>
            <person name="Rhodes N."/>
            <person name="Thang M."/>
            <person name="Chan C."/>
        </authorList>
    </citation>
    <scope>NUCLEOTIDE SEQUENCE</scope>
</reference>
<evidence type="ECO:0000313" key="2">
    <source>
        <dbReference type="EMBL" id="CAE8583136.1"/>
    </source>
</evidence>
<proteinExistence type="predicted"/>
<name>A0A813D9J9_POLGL</name>
<feature type="non-terminal residue" evidence="2">
    <location>
        <position position="206"/>
    </location>
</feature>
<sequence length="206" mass="21900">YFYKVVARVGGQLLSIFDGQTVYAVGRLLRQEVRPGHRGGLYVARTARDAVRATFHLPQRSRLLLAPRVLLRCEAKGPFLDYGQGKVAVSALLPVEAKALDSNVPATYAGRCRAARRPQQPRPGSAPTGGRLPASSEAWGSHDFLLSGSLAARRPASDAFEPVEPMPASSSELLVTAVVERAAAAALSRGGGLGLESEPWAWTLGS</sequence>
<gene>
    <name evidence="2" type="ORF">PGLA1383_LOCUS2123</name>
</gene>
<organism evidence="2 3">
    <name type="scientific">Polarella glacialis</name>
    <name type="common">Dinoflagellate</name>
    <dbReference type="NCBI Taxonomy" id="89957"/>
    <lineage>
        <taxon>Eukaryota</taxon>
        <taxon>Sar</taxon>
        <taxon>Alveolata</taxon>
        <taxon>Dinophyceae</taxon>
        <taxon>Suessiales</taxon>
        <taxon>Suessiaceae</taxon>
        <taxon>Polarella</taxon>
    </lineage>
</organism>
<dbReference type="AlphaFoldDB" id="A0A813D9J9"/>
<dbReference type="Proteomes" id="UP000654075">
    <property type="component" value="Unassembled WGS sequence"/>
</dbReference>
<evidence type="ECO:0000313" key="3">
    <source>
        <dbReference type="Proteomes" id="UP000654075"/>
    </source>
</evidence>
<keyword evidence="3" id="KW-1185">Reference proteome</keyword>
<accession>A0A813D9J9</accession>
<feature type="region of interest" description="Disordered" evidence="1">
    <location>
        <begin position="111"/>
        <end position="135"/>
    </location>
</feature>
<comment type="caution">
    <text evidence="2">The sequence shown here is derived from an EMBL/GenBank/DDBJ whole genome shotgun (WGS) entry which is preliminary data.</text>
</comment>
<dbReference type="EMBL" id="CAJNNV010000620">
    <property type="protein sequence ID" value="CAE8583136.1"/>
    <property type="molecule type" value="Genomic_DNA"/>
</dbReference>
<evidence type="ECO:0000256" key="1">
    <source>
        <dbReference type="SAM" id="MobiDB-lite"/>
    </source>
</evidence>
<dbReference type="OrthoDB" id="531976at2759"/>